<dbReference type="InterPro" id="IPR018062">
    <property type="entry name" value="HTH_AraC-typ_CS"/>
</dbReference>
<dbReference type="OrthoDB" id="8890080at2"/>
<evidence type="ECO:0000313" key="6">
    <source>
        <dbReference type="EMBL" id="MBB5204728.1"/>
    </source>
</evidence>
<keyword evidence="1" id="KW-0805">Transcription regulation</keyword>
<dbReference type="PROSITE" id="PS00041">
    <property type="entry name" value="HTH_ARAC_FAMILY_1"/>
    <property type="match status" value="1"/>
</dbReference>
<dbReference type="InterPro" id="IPR018060">
    <property type="entry name" value="HTH_AraC"/>
</dbReference>
<keyword evidence="7" id="KW-1185">Reference proteome</keyword>
<gene>
    <name evidence="6" type="ORF">HNQ51_002042</name>
</gene>
<keyword evidence="3" id="KW-0804">Transcription</keyword>
<accession>A0A840S5H0</accession>
<sequence length="275" mass="30165">MPAQSAATALPQVSEWHCSGRRSGWLDEESPQAFIELPTRGMDLRRLSGRQVVASPGRALLHAAHEGYALASPTDRPRRATCLSLPPELLDELAFDFQSMAVHSSTRSALLHWQLRQAEAASLDRDELMLMLVESVLADAREQAGEPAHQHGQGRISPAWERLAVALDERLAEGFTQALSLEQLARDCGASPFHACRVYRSVTGHSLHRQLNRLRLREALFRLPEMRGQLTALALELGFSSHSHFGSAFKAEFGRSPSALHSPDPGLPVAARPGP</sequence>
<dbReference type="InterPro" id="IPR050204">
    <property type="entry name" value="AraC_XylS_family_regulators"/>
</dbReference>
<dbReference type="SUPFAM" id="SSF46689">
    <property type="entry name" value="Homeodomain-like"/>
    <property type="match status" value="1"/>
</dbReference>
<dbReference type="Gene3D" id="1.10.10.60">
    <property type="entry name" value="Homeodomain-like"/>
    <property type="match status" value="2"/>
</dbReference>
<organism evidence="6 7">
    <name type="scientific">Inhella inkyongensis</name>
    <dbReference type="NCBI Taxonomy" id="392593"/>
    <lineage>
        <taxon>Bacteria</taxon>
        <taxon>Pseudomonadati</taxon>
        <taxon>Pseudomonadota</taxon>
        <taxon>Betaproteobacteria</taxon>
        <taxon>Burkholderiales</taxon>
        <taxon>Sphaerotilaceae</taxon>
        <taxon>Inhella</taxon>
    </lineage>
</organism>
<evidence type="ECO:0000256" key="1">
    <source>
        <dbReference type="ARBA" id="ARBA00023015"/>
    </source>
</evidence>
<comment type="caution">
    <text evidence="6">The sequence shown here is derived from an EMBL/GenBank/DDBJ whole genome shotgun (WGS) entry which is preliminary data.</text>
</comment>
<evidence type="ECO:0000256" key="4">
    <source>
        <dbReference type="SAM" id="MobiDB-lite"/>
    </source>
</evidence>
<dbReference type="Pfam" id="PF12833">
    <property type="entry name" value="HTH_18"/>
    <property type="match status" value="1"/>
</dbReference>
<dbReference type="PANTHER" id="PTHR46796">
    <property type="entry name" value="HTH-TYPE TRANSCRIPTIONAL ACTIVATOR RHAS-RELATED"/>
    <property type="match status" value="1"/>
</dbReference>
<dbReference type="PROSITE" id="PS01124">
    <property type="entry name" value="HTH_ARAC_FAMILY_2"/>
    <property type="match status" value="1"/>
</dbReference>
<evidence type="ECO:0000256" key="2">
    <source>
        <dbReference type="ARBA" id="ARBA00023125"/>
    </source>
</evidence>
<dbReference type="AlphaFoldDB" id="A0A840S5H0"/>
<feature type="region of interest" description="Disordered" evidence="4">
    <location>
        <begin position="256"/>
        <end position="275"/>
    </location>
</feature>
<dbReference type="EMBL" id="JACHHO010000002">
    <property type="protein sequence ID" value="MBB5204728.1"/>
    <property type="molecule type" value="Genomic_DNA"/>
</dbReference>
<evidence type="ECO:0000256" key="3">
    <source>
        <dbReference type="ARBA" id="ARBA00023163"/>
    </source>
</evidence>
<dbReference type="Proteomes" id="UP000554837">
    <property type="component" value="Unassembled WGS sequence"/>
</dbReference>
<dbReference type="GO" id="GO:0003700">
    <property type="term" value="F:DNA-binding transcription factor activity"/>
    <property type="evidence" value="ECO:0007669"/>
    <property type="project" value="InterPro"/>
</dbReference>
<reference evidence="6 7" key="1">
    <citation type="submission" date="2020-08" db="EMBL/GenBank/DDBJ databases">
        <title>Genomic Encyclopedia of Type Strains, Phase IV (KMG-IV): sequencing the most valuable type-strain genomes for metagenomic binning, comparative biology and taxonomic classification.</title>
        <authorList>
            <person name="Goeker M."/>
        </authorList>
    </citation>
    <scope>NUCLEOTIDE SEQUENCE [LARGE SCALE GENOMIC DNA]</scope>
    <source>
        <strain evidence="6 7">DSM 23958</strain>
    </source>
</reference>
<keyword evidence="2 6" id="KW-0238">DNA-binding</keyword>
<evidence type="ECO:0000259" key="5">
    <source>
        <dbReference type="PROSITE" id="PS01124"/>
    </source>
</evidence>
<feature type="domain" description="HTH araC/xylS-type" evidence="5">
    <location>
        <begin position="161"/>
        <end position="263"/>
    </location>
</feature>
<protein>
    <submittedName>
        <fullName evidence="6">AraC-like DNA-binding protein</fullName>
    </submittedName>
</protein>
<proteinExistence type="predicted"/>
<dbReference type="GO" id="GO:0043565">
    <property type="term" value="F:sequence-specific DNA binding"/>
    <property type="evidence" value="ECO:0007669"/>
    <property type="project" value="InterPro"/>
</dbReference>
<dbReference type="RefSeq" id="WP_138855618.1">
    <property type="nucleotide sequence ID" value="NZ_CP040709.1"/>
</dbReference>
<name>A0A840S5H0_9BURK</name>
<dbReference type="SMART" id="SM00342">
    <property type="entry name" value="HTH_ARAC"/>
    <property type="match status" value="1"/>
</dbReference>
<evidence type="ECO:0000313" key="7">
    <source>
        <dbReference type="Proteomes" id="UP000554837"/>
    </source>
</evidence>
<dbReference type="InterPro" id="IPR009057">
    <property type="entry name" value="Homeodomain-like_sf"/>
</dbReference>